<evidence type="ECO:0000313" key="3">
    <source>
        <dbReference type="Proteomes" id="UP000199614"/>
    </source>
</evidence>
<evidence type="ECO:0008006" key="4">
    <source>
        <dbReference type="Google" id="ProtNLM"/>
    </source>
</evidence>
<accession>A0A1I5E778</accession>
<dbReference type="Proteomes" id="UP000199614">
    <property type="component" value="Unassembled WGS sequence"/>
</dbReference>
<feature type="region of interest" description="Disordered" evidence="1">
    <location>
        <begin position="1"/>
        <end position="47"/>
    </location>
</feature>
<evidence type="ECO:0000313" key="2">
    <source>
        <dbReference type="EMBL" id="SFO07317.1"/>
    </source>
</evidence>
<name>A0A1I5E778_PSUAM</name>
<evidence type="ECO:0000256" key="1">
    <source>
        <dbReference type="SAM" id="MobiDB-lite"/>
    </source>
</evidence>
<reference evidence="2 3" key="1">
    <citation type="submission" date="2016-10" db="EMBL/GenBank/DDBJ databases">
        <authorList>
            <person name="de Groot N.N."/>
        </authorList>
    </citation>
    <scope>NUCLEOTIDE SEQUENCE [LARGE SCALE GENOMIC DNA]</scope>
    <source>
        <strain evidence="2 3">CGMCC 4.1877</strain>
    </source>
</reference>
<dbReference type="RefSeq" id="WP_245773757.1">
    <property type="nucleotide sequence ID" value="NZ_FOUY01000029.1"/>
</dbReference>
<protein>
    <recommendedName>
        <fullName evidence="4">Asp23 family, cell envelope-related function</fullName>
    </recommendedName>
</protein>
<dbReference type="STRING" id="260086.SAMN05216207_102960"/>
<feature type="compositionally biased region" description="Low complexity" evidence="1">
    <location>
        <begin position="1"/>
        <end position="11"/>
    </location>
</feature>
<keyword evidence="3" id="KW-1185">Reference proteome</keyword>
<organism evidence="2 3">
    <name type="scientific">Pseudonocardia ammonioxydans</name>
    <dbReference type="NCBI Taxonomy" id="260086"/>
    <lineage>
        <taxon>Bacteria</taxon>
        <taxon>Bacillati</taxon>
        <taxon>Actinomycetota</taxon>
        <taxon>Actinomycetes</taxon>
        <taxon>Pseudonocardiales</taxon>
        <taxon>Pseudonocardiaceae</taxon>
        <taxon>Pseudonocardia</taxon>
    </lineage>
</organism>
<sequence>MTEEAGAATEETAPRAEQAEQAERAERAPGAHGVPGPDGAAGPEDVAAAVLEHPSVLRLDGGPFGSIASYLPGRRVAGVRLGDPVEIAVVVSLGPPFAQIADGIAARVRAVLGDGSRPVEVTVADVGGLEDPPPGAVAP</sequence>
<proteinExistence type="predicted"/>
<feature type="compositionally biased region" description="Basic and acidic residues" evidence="1">
    <location>
        <begin position="12"/>
        <end position="29"/>
    </location>
</feature>
<gene>
    <name evidence="2" type="ORF">SAMN05216207_102960</name>
</gene>
<dbReference type="AlphaFoldDB" id="A0A1I5E778"/>
<dbReference type="EMBL" id="FOUY01000029">
    <property type="protein sequence ID" value="SFO07317.1"/>
    <property type="molecule type" value="Genomic_DNA"/>
</dbReference>